<accession>A0A328B7F8</accession>
<dbReference type="PANTHER" id="PTHR43390:SF1">
    <property type="entry name" value="CHLOROPLAST PROCESSING PEPTIDASE"/>
    <property type="match status" value="1"/>
</dbReference>
<comment type="catalytic activity">
    <reaction evidence="5">
        <text>Cleavage of hydrophobic, N-terminal signal or leader sequences from secreted and periplasmic proteins.</text>
        <dbReference type="EC" id="3.4.21.89"/>
    </reaction>
</comment>
<dbReference type="EC" id="3.4.21.89" evidence="5"/>
<keyword evidence="5" id="KW-0472">Membrane</keyword>
<dbReference type="Proteomes" id="UP000249524">
    <property type="component" value="Unassembled WGS sequence"/>
</dbReference>
<comment type="caution">
    <text evidence="7">The sequence shown here is derived from an EMBL/GenBank/DDBJ whole genome shotgun (WGS) entry which is preliminary data.</text>
</comment>
<dbReference type="EMBL" id="QFYS01000008">
    <property type="protein sequence ID" value="RAK63350.1"/>
    <property type="molecule type" value="Genomic_DNA"/>
</dbReference>
<feature type="transmembrane region" description="Helical" evidence="5">
    <location>
        <begin position="59"/>
        <end position="78"/>
    </location>
</feature>
<dbReference type="InterPro" id="IPR000223">
    <property type="entry name" value="Pept_S26A_signal_pept_1"/>
</dbReference>
<keyword evidence="5" id="KW-1133">Transmembrane helix</keyword>
<reference evidence="7 8" key="1">
    <citation type="submission" date="2018-05" db="EMBL/GenBank/DDBJ databases">
        <authorList>
            <person name="Lanie J.A."/>
            <person name="Ng W.-L."/>
            <person name="Kazmierczak K.M."/>
            <person name="Andrzejewski T.M."/>
            <person name="Davidsen T.M."/>
            <person name="Wayne K.J."/>
            <person name="Tettelin H."/>
            <person name="Glass J.I."/>
            <person name="Rusch D."/>
            <person name="Podicherti R."/>
            <person name="Tsui H.-C.T."/>
            <person name="Winkler M.E."/>
        </authorList>
    </citation>
    <scope>NUCLEOTIDE SEQUENCE [LARGE SCALE GENOMIC DNA]</scope>
    <source>
        <strain evidence="7 8">BUT-10</strain>
    </source>
</reference>
<dbReference type="PANTHER" id="PTHR43390">
    <property type="entry name" value="SIGNAL PEPTIDASE I"/>
    <property type="match status" value="1"/>
</dbReference>
<feature type="transmembrane region" description="Helical" evidence="5">
    <location>
        <begin position="90"/>
        <end position="110"/>
    </location>
</feature>
<comment type="caution">
    <text evidence="5">Lacks conserved residue(s) required for the propagation of feature annotation.</text>
</comment>
<evidence type="ECO:0000259" key="6">
    <source>
        <dbReference type="Pfam" id="PF10502"/>
    </source>
</evidence>
<keyword evidence="8" id="KW-1185">Reference proteome</keyword>
<protein>
    <recommendedName>
        <fullName evidence="2 5">Signal peptidase I</fullName>
        <ecNumber evidence="5">3.4.21.89</ecNumber>
    </recommendedName>
</protein>
<dbReference type="GO" id="GO:0016020">
    <property type="term" value="C:membrane"/>
    <property type="evidence" value="ECO:0007669"/>
    <property type="project" value="UniProtKB-SubCell"/>
</dbReference>
<sequence>MAPGRPCDHDRAGGGGLRGRAALSDVNAPRPRRWWIALILNAIFPPIGYAYAGAWKTAVATVVLLLAGTVAANYWTLANPPGVYVFGQDGVLYGALALGAFLGLHAAAIAKSAPARGGRPSRLALLYILPWAVLFVANLLYSAYGPHPTYVMSSGSMEPTLRQGDIIIVDGARANCGGAGAKPGDVVVFRRPGTAEPLVHRIVAGPGQSVAMRESLLVVDGKPVRRWAMGSETTPDLAVRATELEEVLPNGARHTIYDLGTDADLDNVAPVTVPAGAWYMMGDNRDNAADSRTFGAVADRDVCAVVRKIVWSKDKSRVGREP</sequence>
<proteinExistence type="inferred from homology"/>
<evidence type="ECO:0000256" key="4">
    <source>
        <dbReference type="ARBA" id="ARBA00022801"/>
    </source>
</evidence>
<feature type="transmembrane region" description="Helical" evidence="5">
    <location>
        <begin position="34"/>
        <end position="52"/>
    </location>
</feature>
<keyword evidence="4 5" id="KW-0378">Hydrolase</keyword>
<dbReference type="GO" id="GO:0004252">
    <property type="term" value="F:serine-type endopeptidase activity"/>
    <property type="evidence" value="ECO:0007669"/>
    <property type="project" value="InterPro"/>
</dbReference>
<dbReference type="OrthoDB" id="9815782at2"/>
<dbReference type="InterPro" id="IPR036286">
    <property type="entry name" value="LexA/Signal_pep-like_sf"/>
</dbReference>
<dbReference type="GO" id="GO:0009003">
    <property type="term" value="F:signal peptidase activity"/>
    <property type="evidence" value="ECO:0007669"/>
    <property type="project" value="UniProtKB-EC"/>
</dbReference>
<dbReference type="InterPro" id="IPR019756">
    <property type="entry name" value="Pept_S26A_signal_pept_1_Ser-AS"/>
</dbReference>
<feature type="domain" description="Peptidase S26" evidence="6">
    <location>
        <begin position="146"/>
        <end position="311"/>
    </location>
</feature>
<comment type="similarity">
    <text evidence="1 5">Belongs to the peptidase S26 family.</text>
</comment>
<evidence type="ECO:0000256" key="5">
    <source>
        <dbReference type="RuleBase" id="RU362042"/>
    </source>
</evidence>
<gene>
    <name evidence="7" type="primary">lepB</name>
    <name evidence="7" type="ORF">DJ019_16620</name>
</gene>
<feature type="transmembrane region" description="Helical" evidence="5">
    <location>
        <begin position="122"/>
        <end position="144"/>
    </location>
</feature>
<dbReference type="Gene3D" id="2.10.109.10">
    <property type="entry name" value="Umud Fragment, subunit A"/>
    <property type="match status" value="1"/>
</dbReference>
<keyword evidence="3 5" id="KW-0645">Protease</keyword>
<dbReference type="AlphaFoldDB" id="A0A328B7F8"/>
<evidence type="ECO:0000313" key="7">
    <source>
        <dbReference type="EMBL" id="RAK63350.1"/>
    </source>
</evidence>
<comment type="subcellular location">
    <subcellularLocation>
        <location evidence="5">Membrane</location>
        <topology evidence="5">Single-pass type II membrane protein</topology>
    </subcellularLocation>
</comment>
<dbReference type="PRINTS" id="PR00727">
    <property type="entry name" value="LEADERPTASE"/>
</dbReference>
<dbReference type="GO" id="GO:0006465">
    <property type="term" value="P:signal peptide processing"/>
    <property type="evidence" value="ECO:0007669"/>
    <property type="project" value="InterPro"/>
</dbReference>
<dbReference type="CDD" id="cd06530">
    <property type="entry name" value="S26_SPase_I"/>
    <property type="match status" value="1"/>
</dbReference>
<name>A0A328B7F8_9CAUL</name>
<evidence type="ECO:0000256" key="2">
    <source>
        <dbReference type="ARBA" id="ARBA00019232"/>
    </source>
</evidence>
<dbReference type="NCBIfam" id="TIGR02227">
    <property type="entry name" value="sigpep_I_bact"/>
    <property type="match status" value="1"/>
</dbReference>
<organism evidence="7 8">
    <name type="scientific">Phenylobacterium kunshanense</name>
    <dbReference type="NCBI Taxonomy" id="1445034"/>
    <lineage>
        <taxon>Bacteria</taxon>
        <taxon>Pseudomonadati</taxon>
        <taxon>Pseudomonadota</taxon>
        <taxon>Alphaproteobacteria</taxon>
        <taxon>Caulobacterales</taxon>
        <taxon>Caulobacteraceae</taxon>
        <taxon>Phenylobacterium</taxon>
    </lineage>
</organism>
<dbReference type="SUPFAM" id="SSF51306">
    <property type="entry name" value="LexA/Signal peptidase"/>
    <property type="match status" value="1"/>
</dbReference>
<keyword evidence="5" id="KW-0812">Transmembrane</keyword>
<evidence type="ECO:0000256" key="1">
    <source>
        <dbReference type="ARBA" id="ARBA00009370"/>
    </source>
</evidence>
<evidence type="ECO:0000256" key="3">
    <source>
        <dbReference type="ARBA" id="ARBA00022670"/>
    </source>
</evidence>
<dbReference type="Pfam" id="PF10502">
    <property type="entry name" value="Peptidase_S26"/>
    <property type="match status" value="1"/>
</dbReference>
<dbReference type="PROSITE" id="PS00501">
    <property type="entry name" value="SPASE_I_1"/>
    <property type="match status" value="1"/>
</dbReference>
<dbReference type="InterPro" id="IPR019533">
    <property type="entry name" value="Peptidase_S26"/>
</dbReference>
<evidence type="ECO:0000313" key="8">
    <source>
        <dbReference type="Proteomes" id="UP000249524"/>
    </source>
</evidence>